<feature type="region of interest" description="Disordered" evidence="1">
    <location>
        <begin position="710"/>
        <end position="800"/>
    </location>
</feature>
<dbReference type="VEuPathDB" id="AmoebaDB:NF0025110"/>
<name>A0A6A5CB48_NAEFO</name>
<gene>
    <name evidence="2" type="ORF">FDP41_010859</name>
</gene>
<feature type="compositionally biased region" description="Low complexity" evidence="1">
    <location>
        <begin position="17"/>
        <end position="27"/>
    </location>
</feature>
<dbReference type="VEuPathDB" id="AmoebaDB:FDP41_010859"/>
<feature type="region of interest" description="Disordered" evidence="1">
    <location>
        <begin position="189"/>
        <end position="229"/>
    </location>
</feature>
<feature type="compositionally biased region" description="Polar residues" evidence="1">
    <location>
        <begin position="954"/>
        <end position="963"/>
    </location>
</feature>
<organism evidence="2 3">
    <name type="scientific">Naegleria fowleri</name>
    <name type="common">Brain eating amoeba</name>
    <dbReference type="NCBI Taxonomy" id="5763"/>
    <lineage>
        <taxon>Eukaryota</taxon>
        <taxon>Discoba</taxon>
        <taxon>Heterolobosea</taxon>
        <taxon>Tetramitia</taxon>
        <taxon>Eutetramitia</taxon>
        <taxon>Vahlkampfiidae</taxon>
        <taxon>Naegleria</taxon>
    </lineage>
</organism>
<feature type="compositionally biased region" description="Polar residues" evidence="1">
    <location>
        <begin position="1101"/>
        <end position="1122"/>
    </location>
</feature>
<feature type="region of interest" description="Disordered" evidence="1">
    <location>
        <begin position="1412"/>
        <end position="1441"/>
    </location>
</feature>
<feature type="region of interest" description="Disordered" evidence="1">
    <location>
        <begin position="1"/>
        <end position="39"/>
    </location>
</feature>
<comment type="caution">
    <text evidence="2">The sequence shown here is derived from an EMBL/GenBank/DDBJ whole genome shotgun (WGS) entry which is preliminary data.</text>
</comment>
<feature type="compositionally biased region" description="Basic and acidic residues" evidence="1">
    <location>
        <begin position="890"/>
        <end position="899"/>
    </location>
</feature>
<feature type="region of interest" description="Disordered" evidence="1">
    <location>
        <begin position="890"/>
        <end position="985"/>
    </location>
</feature>
<dbReference type="RefSeq" id="XP_044567593.1">
    <property type="nucleotide sequence ID" value="XM_044701202.1"/>
</dbReference>
<feature type="region of interest" description="Disordered" evidence="1">
    <location>
        <begin position="1101"/>
        <end position="1123"/>
    </location>
</feature>
<sequence>MKQDHDYSDHHQRWNYSQQQLQPSSPLDAQDPSSPLMTSSQNGLDIKAILIHPQFRDYCKQSSYSCEELVDLWLDLNRWLELSQEGSSISHSPSPTNSTTSIITANTSSILKSSANEMLNRYFIEGSVELPPQLFEQVVQSVVTLNHITSIAQVFSQIKEMIESEFRVSRPDVLNGFSNMAVHGHVMKQHSSFGGDDETTSPSKNSENVGTVDSSNTEYRHNHHHDNSSQLERHQCFIIGNIKYRNNTLHSPQEVVDQKSQQPIIIHESNQQQVTYNESGVMTQVVNPSIPAESTTQKKSHSPSTRRVERTGSCIHVYGRSPHKTTTNITISSPLQPYAHSQPYYYYFDEYDLIKQTLFVSNEAGGSKEFDSTTLSPPPPPPTTPIGRNETEMNHLSEDIRAIVADIDPNYIRSQGEKEQLVQVLCCEVSINLLYQRIPIISQMSIEGIFEMSKKLYHLKDYSNNENSFSMDICSIVNRCDRYSVHLNMDIVISSTQWDEELSLFKERETSTCWFIKAYKREALNEHDNAPMDNFTHSSPSKNFEFLILFYDGHESYCLFHTYERQYKKGMRCCVTYFHDFNTMKTFFEKNNIIFEKKKEDQTSNELDAVNPEKMNHSNAIIIHKVLSFTKKVPNIIPKYLNYRVSLQEEDHDKHLDEKLQLMELAQKNRMNDFIEQVKDIIQEQQSMHFSHLVERLNLVEKELKELRTLHESTTTTTTTTIQSSSTTSCTTQEPSIENSQVIASGQGSPLVNENSTSIQEESKEEDEEKTIHSPSTNSIVQQTTTTTTNHHSSSNSTSTTCNTIMNSTIQSSSSNILFHEKIANSIRMEEELMDRMNTLESYSFENMSNIKQIIQKEQQDRSLMFQQVQHELSNLDKQMKQLLEMIHEKSQRNDERHSPSTPLQLSTKTDQVPAHQNNEVNEIVTPTNNKTDGVDPILSITNLTTTTTTTTTLEPSTLNDPSEQQKQQQKQQQHHSDHHSLTPTFPFDLYERTLQDIQRRLSWIENQQIENDSSSSSSAEEETHSPLWCFKQEFVNSLMNNTEETLKQFENKFNETIHHIHEELIMKIMNIEHGNIQSSQNLLKIVGDLEHSLLQQMKNNSTHQEHPMNSTKQDQSNVTAGTTSIESSSTLSLIPVHSRMSDLTMLSNFMSDVMNVIELFKKEMNDKIILLSSNQVNEQELHEKMMKNLLQQCQQYCDQFHRQTSDIIDSKIDQKVSHSFLNEQIRSIFAYSEQKENEMYHKICDFITMREREFIKNIQQEEMNHPITQLKSEKEEENMKSENEKENMDGIAMNQHNDTATVACATITTTTSSSQTTTSNITTTANTTNSFTQTIDGTFDTTTPESNSETVSLSYSQDPNDFLLRIDKHHHLLEENLLLESIEESNVKKFDDSFTKSFLLRTPISLIGREEEEMTPNKSPSSFTISPLTERKTLEPKASGHDIIPSPFRKYIAKSSIAKNNDNIN</sequence>
<accession>A0A6A5CB48</accession>
<feature type="compositionally biased region" description="Basic and acidic residues" evidence="1">
    <location>
        <begin position="1430"/>
        <end position="1441"/>
    </location>
</feature>
<dbReference type="GeneID" id="68118074"/>
<feature type="compositionally biased region" description="Low complexity" evidence="1">
    <location>
        <begin position="713"/>
        <end position="732"/>
    </location>
</feature>
<feature type="compositionally biased region" description="Polar residues" evidence="1">
    <location>
        <begin position="200"/>
        <end position="217"/>
    </location>
</feature>
<feature type="compositionally biased region" description="Polar residues" evidence="1">
    <location>
        <begin position="1417"/>
        <end position="1428"/>
    </location>
</feature>
<protein>
    <submittedName>
        <fullName evidence="2">Uncharacterized protein</fullName>
    </submittedName>
</protein>
<feature type="compositionally biased region" description="Polar residues" evidence="1">
    <location>
        <begin position="733"/>
        <end position="760"/>
    </location>
</feature>
<feature type="compositionally biased region" description="Low complexity" evidence="1">
    <location>
        <begin position="776"/>
        <end position="800"/>
    </location>
</feature>
<proteinExistence type="predicted"/>
<feature type="region of interest" description="Disordered" evidence="1">
    <location>
        <begin position="367"/>
        <end position="389"/>
    </location>
</feature>
<reference evidence="2 3" key="1">
    <citation type="journal article" date="2019" name="Sci. Rep.">
        <title>Nanopore sequencing improves the draft genome of the human pathogenic amoeba Naegleria fowleri.</title>
        <authorList>
            <person name="Liechti N."/>
            <person name="Schurch N."/>
            <person name="Bruggmann R."/>
            <person name="Wittwer M."/>
        </authorList>
    </citation>
    <scope>NUCLEOTIDE SEQUENCE [LARGE SCALE GENOMIC DNA]</scope>
    <source>
        <strain evidence="2 3">ATCC 30894</strain>
    </source>
</reference>
<dbReference type="EMBL" id="VFQX01000007">
    <property type="protein sequence ID" value="KAF0982880.1"/>
    <property type="molecule type" value="Genomic_DNA"/>
</dbReference>
<feature type="region of interest" description="Disordered" evidence="1">
    <location>
        <begin position="289"/>
        <end position="309"/>
    </location>
</feature>
<evidence type="ECO:0000313" key="2">
    <source>
        <dbReference type="EMBL" id="KAF0982880.1"/>
    </source>
</evidence>
<dbReference type="VEuPathDB" id="AmoebaDB:NfTy_015260"/>
<keyword evidence="3" id="KW-1185">Reference proteome</keyword>
<evidence type="ECO:0000256" key="1">
    <source>
        <dbReference type="SAM" id="MobiDB-lite"/>
    </source>
</evidence>
<feature type="compositionally biased region" description="Basic and acidic residues" evidence="1">
    <location>
        <begin position="1"/>
        <end position="12"/>
    </location>
</feature>
<dbReference type="Proteomes" id="UP000444721">
    <property type="component" value="Unassembled WGS sequence"/>
</dbReference>
<feature type="compositionally biased region" description="Polar residues" evidence="1">
    <location>
        <begin position="900"/>
        <end position="932"/>
    </location>
</feature>
<evidence type="ECO:0000313" key="3">
    <source>
        <dbReference type="Proteomes" id="UP000444721"/>
    </source>
</evidence>
<dbReference type="OrthoDB" id="10597768at2759"/>
<feature type="compositionally biased region" description="Polar residues" evidence="1">
    <location>
        <begin position="289"/>
        <end position="305"/>
    </location>
</feature>